<dbReference type="PROSITE" id="PS51349">
    <property type="entry name" value="FMN_HYDROXY_ACID_DH_2"/>
    <property type="match status" value="1"/>
</dbReference>
<feature type="binding site" evidence="7">
    <location>
        <position position="189"/>
    </location>
    <ligand>
        <name>FMN</name>
        <dbReference type="ChEBI" id="CHEBI:58210"/>
    </ligand>
</feature>
<dbReference type="SUPFAM" id="SSF51395">
    <property type="entry name" value="FMN-linked oxidoreductases"/>
    <property type="match status" value="1"/>
</dbReference>
<evidence type="ECO:0000256" key="2">
    <source>
        <dbReference type="ARBA" id="ARBA00022630"/>
    </source>
</evidence>
<feature type="binding site" evidence="7">
    <location>
        <position position="138"/>
    </location>
    <ligand>
        <name>glyoxylate</name>
        <dbReference type="ChEBI" id="CHEBI:36655"/>
    </ligand>
</feature>
<dbReference type="Pfam" id="PF01070">
    <property type="entry name" value="FMN_dh"/>
    <property type="match status" value="2"/>
</dbReference>
<feature type="binding site" evidence="7">
    <location>
        <begin position="334"/>
        <end position="338"/>
    </location>
    <ligand>
        <name>FMN</name>
        <dbReference type="ChEBI" id="CHEBI:58210"/>
    </ligand>
</feature>
<dbReference type="InterPro" id="IPR037396">
    <property type="entry name" value="FMN_HAD"/>
</dbReference>
<comment type="caution">
    <text evidence="9">The sequence shown here is derived from an EMBL/GenBank/DDBJ whole genome shotgun (WGS) entry which is preliminary data.</text>
</comment>
<feature type="domain" description="FMN hydroxy acid dehydrogenase" evidence="8">
    <location>
        <begin position="1"/>
        <end position="408"/>
    </location>
</feature>
<dbReference type="AlphaFoldDB" id="A0A9N9YTW4"/>
<dbReference type="EMBL" id="CABFOC020000007">
    <property type="protein sequence ID" value="CAH0044831.1"/>
    <property type="molecule type" value="Genomic_DNA"/>
</dbReference>
<evidence type="ECO:0000259" key="8">
    <source>
        <dbReference type="PROSITE" id="PS51349"/>
    </source>
</evidence>
<evidence type="ECO:0000256" key="5">
    <source>
        <dbReference type="ARBA" id="ARBA00024042"/>
    </source>
</evidence>
<feature type="binding site" evidence="7">
    <location>
        <position position="306"/>
    </location>
    <ligand>
        <name>glyoxylate</name>
        <dbReference type="ChEBI" id="CHEBI:36655"/>
    </ligand>
</feature>
<evidence type="ECO:0000256" key="3">
    <source>
        <dbReference type="ARBA" id="ARBA00022643"/>
    </source>
</evidence>
<dbReference type="InterPro" id="IPR000262">
    <property type="entry name" value="FMN-dep_DH"/>
</dbReference>
<reference evidence="10" key="1">
    <citation type="submission" date="2019-06" db="EMBL/GenBank/DDBJ databases">
        <authorList>
            <person name="Broberg M."/>
        </authorList>
    </citation>
    <scope>NUCLEOTIDE SEQUENCE [LARGE SCALE GENOMIC DNA]</scope>
</reference>
<sequence>MADPLTLDEVEAAAKKSLPSKIYDFYASGADGQRAVARNRHAFSRLFIRPRVLQDVSDVDTSVELFGVRSALPVGIAPSAMQRLAGGDGEIDVAKAAAGMGLNLTLSSQSTSSLEDVMQAKIDTEKGFPGPPFWMQIYLHDDIQKSVPLIRRAEGKYSLPQYRLVKVHYTSILTIFKSTAAGYQALVLTVDTPVLGNRLAERKEAVVLPKGLSLPNLEKTTPGAKPQPSINRQFMNVRSAAEAKALRAASGSKMHSASLTWERTITELRKVTKMKIILKGIMTAEDAALSVQYGADAIIVSNHGGRQLDETCSTIEALPEVSVAVNGALPVIIDGGVRTGADVFKCLALGADFVLVGRPALWGLAYDGCRGVETVMHILERELSRTMALAGVRSVKEISRGMLGVANRNGFGVSKL</sequence>
<accession>A0A9N9YTW4</accession>
<dbReference type="InterPro" id="IPR013785">
    <property type="entry name" value="Aldolase_TIM"/>
</dbReference>
<evidence type="ECO:0000256" key="6">
    <source>
        <dbReference type="PIRSR" id="PIRSR000138-1"/>
    </source>
</evidence>
<dbReference type="Gene3D" id="3.20.20.70">
    <property type="entry name" value="Aldolase class I"/>
    <property type="match status" value="1"/>
</dbReference>
<comment type="similarity">
    <text evidence="5">Belongs to the FMN-dependent alpha-hydroxy acid dehydrogenase family.</text>
</comment>
<organism evidence="9 10">
    <name type="scientific">Clonostachys solani</name>
    <dbReference type="NCBI Taxonomy" id="160281"/>
    <lineage>
        <taxon>Eukaryota</taxon>
        <taxon>Fungi</taxon>
        <taxon>Dikarya</taxon>
        <taxon>Ascomycota</taxon>
        <taxon>Pezizomycotina</taxon>
        <taxon>Sordariomycetes</taxon>
        <taxon>Hypocreomycetidae</taxon>
        <taxon>Hypocreales</taxon>
        <taxon>Bionectriaceae</taxon>
        <taxon>Clonostachys</taxon>
    </lineage>
</organism>
<feature type="binding site" evidence="7">
    <location>
        <position position="198"/>
    </location>
    <ligand>
        <name>glyoxylate</name>
        <dbReference type="ChEBI" id="CHEBI:36655"/>
    </ligand>
</feature>
<dbReference type="PANTHER" id="PTHR10578:SF107">
    <property type="entry name" value="2-HYDROXYACID OXIDASE 1"/>
    <property type="match status" value="1"/>
</dbReference>
<dbReference type="CDD" id="cd02809">
    <property type="entry name" value="alpha_hydroxyacid_oxid_FMN"/>
    <property type="match status" value="1"/>
</dbReference>
<evidence type="ECO:0000256" key="4">
    <source>
        <dbReference type="ARBA" id="ARBA00023002"/>
    </source>
</evidence>
<feature type="binding site" evidence="7">
    <location>
        <position position="107"/>
    </location>
    <ligand>
        <name>FMN</name>
        <dbReference type="ChEBI" id="CHEBI:58210"/>
    </ligand>
</feature>
<proteinExistence type="inferred from homology"/>
<dbReference type="PIRSF" id="PIRSF000138">
    <property type="entry name" value="Al-hdrx_acd_dh"/>
    <property type="match status" value="1"/>
</dbReference>
<protein>
    <recommendedName>
        <fullName evidence="8">FMN hydroxy acid dehydrogenase domain-containing protein</fullName>
    </recommendedName>
</protein>
<feature type="binding site" evidence="7">
    <location>
        <position position="301"/>
    </location>
    <ligand>
        <name>FMN</name>
        <dbReference type="ChEBI" id="CHEBI:58210"/>
    </ligand>
</feature>
<dbReference type="OrthoDB" id="1925334at2759"/>
<feature type="binding site" evidence="7">
    <location>
        <position position="136"/>
    </location>
    <ligand>
        <name>FMN</name>
        <dbReference type="ChEBI" id="CHEBI:58210"/>
    </ligand>
</feature>
<evidence type="ECO:0000256" key="7">
    <source>
        <dbReference type="PIRSR" id="PIRSR000138-2"/>
    </source>
</evidence>
<keyword evidence="2 7" id="KW-0285">Flavoprotein</keyword>
<evidence type="ECO:0000313" key="10">
    <source>
        <dbReference type="Proteomes" id="UP000775872"/>
    </source>
</evidence>
<name>A0A9N9YTW4_9HYPO</name>
<dbReference type="GO" id="GO:0010181">
    <property type="term" value="F:FMN binding"/>
    <property type="evidence" value="ECO:0007669"/>
    <property type="project" value="InterPro"/>
</dbReference>
<feature type="binding site" evidence="7">
    <location>
        <position position="303"/>
    </location>
    <ligand>
        <name>glyoxylate</name>
        <dbReference type="ChEBI" id="CHEBI:36655"/>
    </ligand>
</feature>
<dbReference type="Proteomes" id="UP000775872">
    <property type="component" value="Unassembled WGS sequence"/>
</dbReference>
<reference evidence="9 10" key="2">
    <citation type="submission" date="2021-10" db="EMBL/GenBank/DDBJ databases">
        <authorList>
            <person name="Piombo E."/>
        </authorList>
    </citation>
    <scope>NUCLEOTIDE SEQUENCE [LARGE SCALE GENOMIC DNA]</scope>
</reference>
<gene>
    <name evidence="9" type="ORF">CSOL1703_00010570</name>
</gene>
<dbReference type="InterPro" id="IPR012133">
    <property type="entry name" value="Alpha-hydoxy_acid_DH_FMN"/>
</dbReference>
<keyword evidence="10" id="KW-1185">Reference proteome</keyword>
<dbReference type="InterPro" id="IPR008259">
    <property type="entry name" value="FMN_hydac_DH_AS"/>
</dbReference>
<keyword evidence="3 7" id="KW-0288">FMN</keyword>
<feature type="active site" description="Proton acceptor" evidence="6">
    <location>
        <position position="303"/>
    </location>
</feature>
<keyword evidence="4" id="KW-0560">Oxidoreductase</keyword>
<evidence type="ECO:0000313" key="9">
    <source>
        <dbReference type="EMBL" id="CAH0044831.1"/>
    </source>
</evidence>
<feature type="binding site" evidence="7">
    <location>
        <position position="279"/>
    </location>
    <ligand>
        <name>FMN</name>
        <dbReference type="ChEBI" id="CHEBI:58210"/>
    </ligand>
</feature>
<dbReference type="GO" id="GO:0016491">
    <property type="term" value="F:oxidoreductase activity"/>
    <property type="evidence" value="ECO:0007669"/>
    <property type="project" value="UniProtKB-KW"/>
</dbReference>
<feature type="binding site" evidence="7">
    <location>
        <begin position="78"/>
        <end position="80"/>
    </location>
    <ligand>
        <name>FMN</name>
        <dbReference type="ChEBI" id="CHEBI:58210"/>
    </ligand>
</feature>
<evidence type="ECO:0000256" key="1">
    <source>
        <dbReference type="ARBA" id="ARBA00001917"/>
    </source>
</evidence>
<comment type="cofactor">
    <cofactor evidence="1">
        <name>FMN</name>
        <dbReference type="ChEBI" id="CHEBI:58210"/>
    </cofactor>
</comment>
<dbReference type="PROSITE" id="PS00557">
    <property type="entry name" value="FMN_HYDROXY_ACID_DH_1"/>
    <property type="match status" value="1"/>
</dbReference>
<feature type="binding site" evidence="7">
    <location>
        <begin position="357"/>
        <end position="358"/>
    </location>
    <ligand>
        <name>FMN</name>
        <dbReference type="ChEBI" id="CHEBI:58210"/>
    </ligand>
</feature>
<dbReference type="PANTHER" id="PTHR10578">
    <property type="entry name" value="S -2-HYDROXY-ACID OXIDASE-RELATED"/>
    <property type="match status" value="1"/>
</dbReference>